<dbReference type="Proteomes" id="UP001060104">
    <property type="component" value="Chromosome"/>
</dbReference>
<proteinExistence type="predicted"/>
<protein>
    <submittedName>
        <fullName evidence="1">Uncharacterized protein</fullName>
    </submittedName>
</protein>
<dbReference type="EMBL" id="CP103141">
    <property type="protein sequence ID" value="UVQ74425.1"/>
    <property type="molecule type" value="Genomic_DNA"/>
</dbReference>
<sequence>MGKIHGMTEVKGVSLLERYLDAADEIAAHVKRVKEEMRDGLYELRSEFPVFRRFDVSTKNNGRFIVILRIKSRSDFESGCSDRETRIYMHCQYCPENGREPCEAVMMPLPIPHNEKTAGIFYGKGVTDDEFLCHSSERVLGIGKHQVMADRWSFAIGREKKGNIVVFDRYFKFNDQPYKMFTDKKAYLIVMTGISERYRWGLPSNPLAVLATDVILLLRKEAVWNEEVKVRTEYMTECLELCLKVHPEMTRHFPDWQARIPSTPEGWLEYAEEIRGLSYDLGTVEEPMEGKGWYTQPRPENAGTGMPPITILQERYNDKLYQERYPEWMKMNIVVLTQKGDEND</sequence>
<evidence type="ECO:0000313" key="1">
    <source>
        <dbReference type="EMBL" id="UVQ74425.1"/>
    </source>
</evidence>
<evidence type="ECO:0000313" key="2">
    <source>
        <dbReference type="Proteomes" id="UP001060104"/>
    </source>
</evidence>
<dbReference type="GeneID" id="69591685"/>
<reference evidence="1" key="1">
    <citation type="submission" date="2022-08" db="EMBL/GenBank/DDBJ databases">
        <title>Genome Sequencing of Bacteroides fragilis Group Isolates with Nanopore Technology.</title>
        <authorList>
            <person name="Tisza M.J."/>
            <person name="Smith D."/>
            <person name="Dekker J.P."/>
        </authorList>
    </citation>
    <scope>NUCLEOTIDE SEQUENCE</scope>
    <source>
        <strain evidence="1">BFG-527</strain>
    </source>
</reference>
<organism evidence="1 2">
    <name type="scientific">Bacteroides faecis</name>
    <dbReference type="NCBI Taxonomy" id="674529"/>
    <lineage>
        <taxon>Bacteria</taxon>
        <taxon>Pseudomonadati</taxon>
        <taxon>Bacteroidota</taxon>
        <taxon>Bacteroidia</taxon>
        <taxon>Bacteroidales</taxon>
        <taxon>Bacteroidaceae</taxon>
        <taxon>Bacteroides</taxon>
    </lineage>
</organism>
<accession>A0ABY5TEF3</accession>
<dbReference type="RefSeq" id="WP_141758173.1">
    <property type="nucleotide sequence ID" value="NZ_CP081916.1"/>
</dbReference>
<gene>
    <name evidence="1" type="ORF">NXY30_26370</name>
</gene>
<name>A0ABY5TEF3_9BACE</name>
<keyword evidence="2" id="KW-1185">Reference proteome</keyword>